<reference evidence="9 11" key="1">
    <citation type="journal article" date="2016" name="BMC Genomics">
        <title>Type VI secretion systems of human gut Bacteroidales segregate into three genetic architectures, two of which are contained on mobile genetic elements.</title>
        <authorList>
            <person name="Coyne M.J."/>
            <person name="Roelofs K.G."/>
            <person name="Comstock L.E."/>
        </authorList>
    </citation>
    <scope>NUCLEOTIDE SEQUENCE [LARGE SCALE GENOMIC DNA]</scope>
    <source>
        <strain evidence="9 11">CL09T03C01</strain>
    </source>
</reference>
<evidence type="ECO:0000313" key="10">
    <source>
        <dbReference type="EMBL" id="RGR15468.1"/>
    </source>
</evidence>
<dbReference type="InterPro" id="IPR011990">
    <property type="entry name" value="TPR-like_helical_dom_sf"/>
</dbReference>
<evidence type="ECO:0000259" key="7">
    <source>
        <dbReference type="Pfam" id="PF07980"/>
    </source>
</evidence>
<dbReference type="RefSeq" id="WP_009122031.1">
    <property type="nucleotide sequence ID" value="NZ_JADNPL010000006.1"/>
</dbReference>
<dbReference type="Gene3D" id="1.25.40.390">
    <property type="match status" value="1"/>
</dbReference>
<dbReference type="Proteomes" id="UP000056419">
    <property type="component" value="Unassembled WGS sequence"/>
</dbReference>
<dbReference type="SUPFAM" id="SSF48452">
    <property type="entry name" value="TPR-like"/>
    <property type="match status" value="1"/>
</dbReference>
<keyword evidence="11" id="KW-1185">Reference proteome</keyword>
<comment type="similarity">
    <text evidence="2">Belongs to the SusD family.</text>
</comment>
<feature type="chain" id="PRO_5036004515" evidence="6">
    <location>
        <begin position="22"/>
        <end position="539"/>
    </location>
</feature>
<dbReference type="InterPro" id="IPR012944">
    <property type="entry name" value="SusD_RagB_dom"/>
</dbReference>
<feature type="domain" description="RagB/SusD" evidence="7">
    <location>
        <begin position="301"/>
        <end position="527"/>
    </location>
</feature>
<reference evidence="10 12" key="3">
    <citation type="submission" date="2018-08" db="EMBL/GenBank/DDBJ databases">
        <title>A genome reference for cultivated species of the human gut microbiota.</title>
        <authorList>
            <person name="Zou Y."/>
            <person name="Xue W."/>
            <person name="Luo G."/>
        </authorList>
    </citation>
    <scope>NUCLEOTIDE SEQUENCE [LARGE SCALE GENOMIC DNA]</scope>
    <source>
        <strain evidence="10 12">AF26-20BH</strain>
    </source>
</reference>
<name>A0A125MFJ2_BACSE</name>
<comment type="caution">
    <text evidence="9">The sequence shown here is derived from an EMBL/GenBank/DDBJ whole genome shotgun (WGS) entry which is preliminary data.</text>
</comment>
<dbReference type="InterPro" id="IPR033985">
    <property type="entry name" value="SusD-like_N"/>
</dbReference>
<dbReference type="Pfam" id="PF14322">
    <property type="entry name" value="SusD-like_3"/>
    <property type="match status" value="1"/>
</dbReference>
<evidence type="ECO:0000256" key="1">
    <source>
        <dbReference type="ARBA" id="ARBA00004442"/>
    </source>
</evidence>
<keyword evidence="3 6" id="KW-0732">Signal</keyword>
<sequence length="539" mass="61304" precursor="true">MKKILYIAALAVSSAMLLSSCEDFLNPESKTNITVDYLTNSPDGLNRAAIGLYALDREIAKGADNGGSGNLYVVSMCDYTTDLMAFRAGTSTAIAKLENFMPNNSDVEAFWQQHYFIIGKANEVIAGAEALGIEDPDPLTRRAYGEAKFFRGRAYFELWKRFERLYLNTEPTTVSNLERDFTPASKEDIFTVIRGDLDAAIEMLDWKAEGGDYGRITKATAKHVRAQVAMWDKDYDRAIEECEDIFEDGTYSMEDKTGDVFNGPDFRSKEVLWAYQFSTNLGGGGSGTPLMGHRAAIITTTRYQSNADCTFEAKNGGYGWGRVYPNTYLFSLYDQAKDNRYKDLFIHTFYYNDPKSAKFGQEIPKDLYGTSAGYMEKLHPMSKKHFDQWTNADQPDRTTSFRDLIVYRLAETYLMCAEAYFHRDGGSSPKAIEYYNETWERAGNDHEDGPLTLDMLLDEYARELHFEGVRWPLLKRLGILGERVRLHGGDLKSEDPYLDKDYAECRRNFVDGKHETWPIPQNQVDLMGADVFPQSDPWK</sequence>
<comment type="subcellular location">
    <subcellularLocation>
        <location evidence="1">Cell outer membrane</location>
    </subcellularLocation>
</comment>
<feature type="domain" description="SusD-like N-terminal" evidence="8">
    <location>
        <begin position="37"/>
        <end position="221"/>
    </location>
</feature>
<dbReference type="PROSITE" id="PS51257">
    <property type="entry name" value="PROKAR_LIPOPROTEIN"/>
    <property type="match status" value="1"/>
</dbReference>
<evidence type="ECO:0000256" key="2">
    <source>
        <dbReference type="ARBA" id="ARBA00006275"/>
    </source>
</evidence>
<proteinExistence type="inferred from homology"/>
<evidence type="ECO:0000313" key="11">
    <source>
        <dbReference type="Proteomes" id="UP000056419"/>
    </source>
</evidence>
<dbReference type="EMBL" id="QRTW01000006">
    <property type="protein sequence ID" value="RGR15468.1"/>
    <property type="molecule type" value="Genomic_DNA"/>
</dbReference>
<dbReference type="AlphaFoldDB" id="A0A125MFJ2"/>
<evidence type="ECO:0000313" key="12">
    <source>
        <dbReference type="Proteomes" id="UP000283310"/>
    </source>
</evidence>
<reference evidence="9" key="2">
    <citation type="submission" date="2016-01" db="EMBL/GenBank/DDBJ databases">
        <authorList>
            <person name="McClelland M."/>
            <person name="Jain A."/>
            <person name="Saraogi P."/>
            <person name="Mendelson R."/>
            <person name="Westerman R."/>
            <person name="SanMiguel P."/>
            <person name="Csonka L."/>
        </authorList>
    </citation>
    <scope>NUCLEOTIDE SEQUENCE</scope>
    <source>
        <strain evidence="9">CL09T03C01</strain>
    </source>
</reference>
<evidence type="ECO:0000256" key="3">
    <source>
        <dbReference type="ARBA" id="ARBA00022729"/>
    </source>
</evidence>
<dbReference type="GO" id="GO:0009279">
    <property type="term" value="C:cell outer membrane"/>
    <property type="evidence" value="ECO:0007669"/>
    <property type="project" value="UniProtKB-SubCell"/>
</dbReference>
<organism evidence="9 11">
    <name type="scientific">Bacteroides stercoris</name>
    <dbReference type="NCBI Taxonomy" id="46506"/>
    <lineage>
        <taxon>Bacteria</taxon>
        <taxon>Pseudomonadati</taxon>
        <taxon>Bacteroidota</taxon>
        <taxon>Bacteroidia</taxon>
        <taxon>Bacteroidales</taxon>
        <taxon>Bacteroidaceae</taxon>
        <taxon>Bacteroides</taxon>
    </lineage>
</organism>
<dbReference type="PATRIC" id="fig|46506.5.peg.2317"/>
<keyword evidence="5" id="KW-0998">Cell outer membrane</keyword>
<evidence type="ECO:0000256" key="6">
    <source>
        <dbReference type="SAM" id="SignalP"/>
    </source>
</evidence>
<dbReference type="GeneID" id="61676269"/>
<evidence type="ECO:0000313" key="9">
    <source>
        <dbReference type="EMBL" id="KWR54222.1"/>
    </source>
</evidence>
<accession>A0A125MFJ2</accession>
<keyword evidence="4" id="KW-0472">Membrane</keyword>
<dbReference type="EMBL" id="LRGC01000009">
    <property type="protein sequence ID" value="KWR54222.1"/>
    <property type="molecule type" value="Genomic_DNA"/>
</dbReference>
<gene>
    <name evidence="9" type="ORF">AA415_02165</name>
    <name evidence="10" type="ORF">DWY65_04825</name>
</gene>
<protein>
    <submittedName>
        <fullName evidence="10">RagB/SusD family nutrient uptake outer membrane protein</fullName>
    </submittedName>
    <submittedName>
        <fullName evidence="9">SusD family protein</fullName>
    </submittedName>
</protein>
<evidence type="ECO:0000259" key="8">
    <source>
        <dbReference type="Pfam" id="PF14322"/>
    </source>
</evidence>
<evidence type="ECO:0000256" key="5">
    <source>
        <dbReference type="ARBA" id="ARBA00023237"/>
    </source>
</evidence>
<dbReference type="STRING" id="46506.AA415_02165"/>
<dbReference type="Proteomes" id="UP000283310">
    <property type="component" value="Unassembled WGS sequence"/>
</dbReference>
<dbReference type="Pfam" id="PF07980">
    <property type="entry name" value="SusD_RagB"/>
    <property type="match status" value="1"/>
</dbReference>
<evidence type="ECO:0000256" key="4">
    <source>
        <dbReference type="ARBA" id="ARBA00023136"/>
    </source>
</evidence>
<feature type="signal peptide" evidence="6">
    <location>
        <begin position="1"/>
        <end position="21"/>
    </location>
</feature>